<dbReference type="EMBL" id="JADINB010000130">
    <property type="protein sequence ID" value="MBO8429446.1"/>
    <property type="molecule type" value="Genomic_DNA"/>
</dbReference>
<gene>
    <name evidence="2" type="ORF">IAC68_05910</name>
</gene>
<dbReference type="SUPFAM" id="SSF53720">
    <property type="entry name" value="ALDH-like"/>
    <property type="match status" value="1"/>
</dbReference>
<name>A0A9D9DLB2_9BACT</name>
<evidence type="ECO:0008006" key="4">
    <source>
        <dbReference type="Google" id="ProtNLM"/>
    </source>
</evidence>
<organism evidence="2 3">
    <name type="scientific">Candidatus Egerieousia excrementavium</name>
    <dbReference type="NCBI Taxonomy" id="2840778"/>
    <lineage>
        <taxon>Bacteria</taxon>
        <taxon>Pseudomonadati</taxon>
        <taxon>Bacteroidota</taxon>
        <taxon>Bacteroidia</taxon>
        <taxon>Bacteroidales</taxon>
        <taxon>Candidatus Egerieousia</taxon>
    </lineage>
</organism>
<reference evidence="2" key="1">
    <citation type="submission" date="2020-10" db="EMBL/GenBank/DDBJ databases">
        <authorList>
            <person name="Gilroy R."/>
        </authorList>
    </citation>
    <scope>NUCLEOTIDE SEQUENCE</scope>
    <source>
        <strain evidence="2">15467</strain>
    </source>
</reference>
<keyword evidence="1" id="KW-0521">NADP</keyword>
<dbReference type="GO" id="GO:0008218">
    <property type="term" value="P:bioluminescence"/>
    <property type="evidence" value="ECO:0007669"/>
    <property type="project" value="InterPro"/>
</dbReference>
<dbReference type="Proteomes" id="UP000823635">
    <property type="component" value="Unassembled WGS sequence"/>
</dbReference>
<evidence type="ECO:0000313" key="2">
    <source>
        <dbReference type="EMBL" id="MBO8429446.1"/>
    </source>
</evidence>
<evidence type="ECO:0000256" key="1">
    <source>
        <dbReference type="ARBA" id="ARBA00022857"/>
    </source>
</evidence>
<proteinExistence type="predicted"/>
<sequence length="344" mass="38243">MQFLDDFSTLGFLLKRWLSGDLALPGIDRAMAASYAANHFFTPYMQRNAIGAIANRFLVREELEKWLGNYMPGLGEGFGRRKVGIVMAGNIPLVGFHDFLSVMAVGADAVVKLSSRDAFLLPAVFSVLCSVDSGWRKRAEFIVSDGRSGEYLQAFADTDAMIATGSDQTKEAVSAVYGDKPLLARGSRFSYAVIDDRNKGNLNGLAEDVFLYFGLGCRSVSRFFVSRVTGLSALLHELANGRELVAGNEAYMNSYRRLKAICKMEGREFEDGGFFILAPVEEVFLPMGLLGYAYYDSDRELELFETEKRDSIQKKYRTFGLAQYPSVTEYADNVDTVNFLIESL</sequence>
<dbReference type="InterPro" id="IPR016161">
    <property type="entry name" value="Ald_DH/histidinol_DH"/>
</dbReference>
<comment type="caution">
    <text evidence="2">The sequence shown here is derived from an EMBL/GenBank/DDBJ whole genome shotgun (WGS) entry which is preliminary data.</text>
</comment>
<protein>
    <recommendedName>
        <fullName evidence="4">Acyl-CoA reductase</fullName>
    </recommendedName>
</protein>
<reference evidence="2" key="2">
    <citation type="journal article" date="2021" name="PeerJ">
        <title>Extensive microbial diversity within the chicken gut microbiome revealed by metagenomics and culture.</title>
        <authorList>
            <person name="Gilroy R."/>
            <person name="Ravi A."/>
            <person name="Getino M."/>
            <person name="Pursley I."/>
            <person name="Horton D.L."/>
            <person name="Alikhan N.F."/>
            <person name="Baker D."/>
            <person name="Gharbi K."/>
            <person name="Hall N."/>
            <person name="Watson M."/>
            <person name="Adriaenssens E.M."/>
            <person name="Foster-Nyarko E."/>
            <person name="Jarju S."/>
            <person name="Secka A."/>
            <person name="Antonio M."/>
            <person name="Oren A."/>
            <person name="Chaudhuri R.R."/>
            <person name="La Ragione R."/>
            <person name="Hildebrand F."/>
            <person name="Pallen M.J."/>
        </authorList>
    </citation>
    <scope>NUCLEOTIDE SEQUENCE</scope>
    <source>
        <strain evidence="2">15467</strain>
    </source>
</reference>
<dbReference type="Pfam" id="PF05893">
    <property type="entry name" value="LuxC"/>
    <property type="match status" value="1"/>
</dbReference>
<dbReference type="AlphaFoldDB" id="A0A9D9DLB2"/>
<evidence type="ECO:0000313" key="3">
    <source>
        <dbReference type="Proteomes" id="UP000823635"/>
    </source>
</evidence>
<accession>A0A9D9DLB2</accession>
<dbReference type="InterPro" id="IPR008670">
    <property type="entry name" value="CoA_reduct_LuxC"/>
</dbReference>
<dbReference type="GO" id="GO:0003995">
    <property type="term" value="F:acyl-CoA dehydrogenase activity"/>
    <property type="evidence" value="ECO:0007669"/>
    <property type="project" value="InterPro"/>
</dbReference>